<sequence>MTNLDISAGKPAPDFTLPRDGGGTLTLSSLRPAPVVLFAYGKDGTPTCTNEVMEFQELYPRFKAKGAEVLGLSKDKAAAHDRFIAKMGITMPLLSDHGGTMMENWGLFGEKLFFGKMVQGVLRQTVLIGGDGVIRQVWQVDKVKGHAAEVLAAVEAMA</sequence>
<dbReference type="InterPro" id="IPR013766">
    <property type="entry name" value="Thioredoxin_domain"/>
</dbReference>
<dbReference type="PROSITE" id="PS51352">
    <property type="entry name" value="THIOREDOXIN_2"/>
    <property type="match status" value="1"/>
</dbReference>
<name>A0A8G1EEJ9_9RHOB</name>
<comment type="catalytic activity">
    <reaction evidence="12">
        <text>a hydroperoxide + [thioredoxin]-dithiol = an alcohol + [thioredoxin]-disulfide + H2O</text>
        <dbReference type="Rhea" id="RHEA:62620"/>
        <dbReference type="Rhea" id="RHEA-COMP:10698"/>
        <dbReference type="Rhea" id="RHEA-COMP:10700"/>
        <dbReference type="ChEBI" id="CHEBI:15377"/>
        <dbReference type="ChEBI" id="CHEBI:29950"/>
        <dbReference type="ChEBI" id="CHEBI:30879"/>
        <dbReference type="ChEBI" id="CHEBI:35924"/>
        <dbReference type="ChEBI" id="CHEBI:50058"/>
        <dbReference type="EC" id="1.11.1.24"/>
    </reaction>
</comment>
<accession>A0A8G1EEJ9</accession>
<comment type="function">
    <text evidence="1">Thiol-specific peroxidase that catalyzes the reduction of hydrogen peroxide and organic hydroperoxides to water and alcohols, respectively. Plays a role in cell protection against oxidative stress by detoxifying peroxides and as sensor of hydrogen peroxide-mediated signaling events.</text>
</comment>
<dbReference type="InterPro" id="IPR036249">
    <property type="entry name" value="Thioredoxin-like_sf"/>
</dbReference>
<gene>
    <name evidence="15" type="ORF">JO391_07845</name>
</gene>
<proteinExistence type="inferred from homology"/>
<evidence type="ECO:0000259" key="14">
    <source>
        <dbReference type="PROSITE" id="PS51352"/>
    </source>
</evidence>
<evidence type="ECO:0000256" key="5">
    <source>
        <dbReference type="ARBA" id="ARBA00022862"/>
    </source>
</evidence>
<evidence type="ECO:0000256" key="13">
    <source>
        <dbReference type="PIRSR" id="PIRSR000239-1"/>
    </source>
</evidence>
<evidence type="ECO:0000256" key="6">
    <source>
        <dbReference type="ARBA" id="ARBA00023002"/>
    </source>
</evidence>
<evidence type="ECO:0000256" key="7">
    <source>
        <dbReference type="ARBA" id="ARBA00023157"/>
    </source>
</evidence>
<keyword evidence="7" id="KW-1015">Disulfide bond</keyword>
<evidence type="ECO:0000256" key="11">
    <source>
        <dbReference type="ARBA" id="ARBA00042639"/>
    </source>
</evidence>
<keyword evidence="4" id="KW-0575">Peroxidase</keyword>
<dbReference type="PANTHER" id="PTHR42801">
    <property type="entry name" value="THIOREDOXIN-DEPENDENT PEROXIDE REDUCTASE"/>
    <property type="match status" value="1"/>
</dbReference>
<feature type="domain" description="Thioredoxin" evidence="14">
    <location>
        <begin position="6"/>
        <end position="158"/>
    </location>
</feature>
<feature type="active site" description="Cysteine sulfenic acid (-SOH) intermediate; for peroxidase activity" evidence="13">
    <location>
        <position position="48"/>
    </location>
</feature>
<evidence type="ECO:0000256" key="3">
    <source>
        <dbReference type="ARBA" id="ARBA00013017"/>
    </source>
</evidence>
<evidence type="ECO:0000256" key="8">
    <source>
        <dbReference type="ARBA" id="ARBA00023284"/>
    </source>
</evidence>
<dbReference type="InterPro" id="IPR024706">
    <property type="entry name" value="Peroxiredoxin_AhpC-typ"/>
</dbReference>
<evidence type="ECO:0000313" key="15">
    <source>
        <dbReference type="EMBL" id="QYZ71398.1"/>
    </source>
</evidence>
<dbReference type="InterPro" id="IPR000866">
    <property type="entry name" value="AhpC/TSA"/>
</dbReference>
<evidence type="ECO:0000256" key="4">
    <source>
        <dbReference type="ARBA" id="ARBA00022559"/>
    </source>
</evidence>
<dbReference type="GO" id="GO:0034599">
    <property type="term" value="P:cellular response to oxidative stress"/>
    <property type="evidence" value="ECO:0007669"/>
    <property type="project" value="TreeGrafter"/>
</dbReference>
<protein>
    <recommendedName>
        <fullName evidence="3">thioredoxin-dependent peroxiredoxin</fullName>
        <ecNumber evidence="3">1.11.1.24</ecNumber>
    </recommendedName>
    <alternativeName>
        <fullName evidence="9">Thioredoxin peroxidase</fullName>
    </alternativeName>
    <alternativeName>
        <fullName evidence="11">Thioredoxin-dependent peroxiredoxin Bcp</fullName>
    </alternativeName>
</protein>
<dbReference type="GO" id="GO:0045454">
    <property type="term" value="P:cell redox homeostasis"/>
    <property type="evidence" value="ECO:0007669"/>
    <property type="project" value="TreeGrafter"/>
</dbReference>
<comment type="similarity">
    <text evidence="10">Belongs to the peroxiredoxin family. BCP/PrxQ subfamily.</text>
</comment>
<dbReference type="Pfam" id="PF00578">
    <property type="entry name" value="AhpC-TSA"/>
    <property type="match status" value="1"/>
</dbReference>
<dbReference type="KEGG" id="nsm:JO391_07845"/>
<keyword evidence="16" id="KW-1185">Reference proteome</keyword>
<reference evidence="15" key="1">
    <citation type="submission" date="2021-02" db="EMBL/GenBank/DDBJ databases">
        <title>Rhodobacter shimadae sp. nov., an aerobic anoxygenic phototrophic bacterium isolated from a hot spring.</title>
        <authorList>
            <person name="Muramatsu S."/>
            <person name="Haruta S."/>
            <person name="Hirose S."/>
            <person name="Hanada S."/>
        </authorList>
    </citation>
    <scope>NUCLEOTIDE SEQUENCE</scope>
    <source>
        <strain evidence="15">N10</strain>
    </source>
</reference>
<dbReference type="CDD" id="cd03017">
    <property type="entry name" value="PRX_BCP"/>
    <property type="match status" value="1"/>
</dbReference>
<dbReference type="GO" id="GO:0005737">
    <property type="term" value="C:cytoplasm"/>
    <property type="evidence" value="ECO:0007669"/>
    <property type="project" value="TreeGrafter"/>
</dbReference>
<evidence type="ECO:0000313" key="16">
    <source>
        <dbReference type="Proteomes" id="UP000826300"/>
    </source>
</evidence>
<keyword evidence="8" id="KW-0676">Redox-active center</keyword>
<comment type="subunit">
    <text evidence="2">Monomer.</text>
</comment>
<dbReference type="SUPFAM" id="SSF52833">
    <property type="entry name" value="Thioredoxin-like"/>
    <property type="match status" value="1"/>
</dbReference>
<evidence type="ECO:0000256" key="12">
    <source>
        <dbReference type="ARBA" id="ARBA00049091"/>
    </source>
</evidence>
<dbReference type="FunFam" id="3.40.30.10:FF:000007">
    <property type="entry name" value="Thioredoxin-dependent thiol peroxidase"/>
    <property type="match status" value="1"/>
</dbReference>
<keyword evidence="5" id="KW-0049">Antioxidant</keyword>
<evidence type="ECO:0000256" key="2">
    <source>
        <dbReference type="ARBA" id="ARBA00011245"/>
    </source>
</evidence>
<dbReference type="RefSeq" id="WP_220663912.1">
    <property type="nucleotide sequence ID" value="NZ_CP069370.1"/>
</dbReference>
<dbReference type="EMBL" id="CP069370">
    <property type="protein sequence ID" value="QYZ71398.1"/>
    <property type="molecule type" value="Genomic_DNA"/>
</dbReference>
<dbReference type="Gene3D" id="3.40.30.10">
    <property type="entry name" value="Glutaredoxin"/>
    <property type="match status" value="1"/>
</dbReference>
<dbReference type="Proteomes" id="UP000826300">
    <property type="component" value="Chromosome"/>
</dbReference>
<organism evidence="15 16">
    <name type="scientific">Neotabrizicola shimadae</name>
    <dbReference type="NCBI Taxonomy" id="2807096"/>
    <lineage>
        <taxon>Bacteria</taxon>
        <taxon>Pseudomonadati</taxon>
        <taxon>Pseudomonadota</taxon>
        <taxon>Alphaproteobacteria</taxon>
        <taxon>Rhodobacterales</taxon>
        <taxon>Paracoccaceae</taxon>
        <taxon>Neotabrizicola</taxon>
    </lineage>
</organism>
<dbReference type="GO" id="GO:0008379">
    <property type="term" value="F:thioredoxin peroxidase activity"/>
    <property type="evidence" value="ECO:0007669"/>
    <property type="project" value="TreeGrafter"/>
</dbReference>
<dbReference type="AlphaFoldDB" id="A0A8G1EEJ9"/>
<evidence type="ECO:0000256" key="10">
    <source>
        <dbReference type="ARBA" id="ARBA00038489"/>
    </source>
</evidence>
<keyword evidence="6" id="KW-0560">Oxidoreductase</keyword>
<dbReference type="InterPro" id="IPR050924">
    <property type="entry name" value="Peroxiredoxin_BCP/PrxQ"/>
</dbReference>
<dbReference type="EC" id="1.11.1.24" evidence="3"/>
<dbReference type="PIRSF" id="PIRSF000239">
    <property type="entry name" value="AHPC"/>
    <property type="match status" value="1"/>
</dbReference>
<dbReference type="PANTHER" id="PTHR42801:SF4">
    <property type="entry name" value="AHPC_TSA FAMILY PROTEIN"/>
    <property type="match status" value="1"/>
</dbReference>
<evidence type="ECO:0000256" key="1">
    <source>
        <dbReference type="ARBA" id="ARBA00003330"/>
    </source>
</evidence>
<evidence type="ECO:0000256" key="9">
    <source>
        <dbReference type="ARBA" id="ARBA00032824"/>
    </source>
</evidence>